<feature type="transmembrane region" description="Helical" evidence="1">
    <location>
        <begin position="332"/>
        <end position="351"/>
    </location>
</feature>
<gene>
    <name evidence="2" type="ORF">SAMN04488028_10912</name>
</gene>
<feature type="transmembrane region" description="Helical" evidence="1">
    <location>
        <begin position="70"/>
        <end position="91"/>
    </location>
</feature>
<accession>A0A1M6VE00</accession>
<keyword evidence="1" id="KW-0472">Membrane</keyword>
<dbReference type="EMBL" id="FRAA01000009">
    <property type="protein sequence ID" value="SHK79679.1"/>
    <property type="molecule type" value="Genomic_DNA"/>
</dbReference>
<sequence length="418" mass="44679">MEMNDTQPLITNDAVVFGLLMILLGVIFVTNNSKIPFWKKFYTYVPSVLLCYFLPSIFNSMGIISGEDSQLYFVASRYLLPASLVLLTLSTDFKEVMKLGSKAIIMFLTGTVGIMIGGPLSIMFFAWVAPDVVGGDIHDIWRGMTTIAGSWIGGSANQAAMIEVFQVDEELFSKMVTVDVIVANLWLAVLLIGAGKSKQIDAFLKADASAIEGVKNKIEDYQLSISKIPTMTDLMIVLAVGFGVTGISHALADWIGPWIGANFPELAKYSLTSSFFWLVVIATTIGLGLSFTKCRQLEGVGASKVGSLFIYILVATIGMQMNVIAIVDSPGLFLVGIVWMLVHILLLLVVAKLIKAPFFFVAVGSQANVGGAASAPVVASAFHPSLAPVGVLLAVLGYALGTYGAYTCGVLMQLVSGQ</sequence>
<feature type="transmembrane region" description="Helical" evidence="1">
    <location>
        <begin position="41"/>
        <end position="64"/>
    </location>
</feature>
<organism evidence="2 3">
    <name type="scientific">Reichenbachiella agariperforans</name>
    <dbReference type="NCBI Taxonomy" id="156994"/>
    <lineage>
        <taxon>Bacteria</taxon>
        <taxon>Pseudomonadati</taxon>
        <taxon>Bacteroidota</taxon>
        <taxon>Cytophagia</taxon>
        <taxon>Cytophagales</taxon>
        <taxon>Reichenbachiellaceae</taxon>
        <taxon>Reichenbachiella</taxon>
    </lineage>
</organism>
<dbReference type="InterPro" id="IPR008537">
    <property type="entry name" value="DUF819"/>
</dbReference>
<protein>
    <submittedName>
        <fullName evidence="2">Uncharacterized membrane protein</fullName>
    </submittedName>
</protein>
<feature type="transmembrane region" description="Helical" evidence="1">
    <location>
        <begin position="103"/>
        <end position="129"/>
    </location>
</feature>
<feature type="transmembrane region" description="Helical" evidence="1">
    <location>
        <begin position="12"/>
        <end position="29"/>
    </location>
</feature>
<keyword evidence="3" id="KW-1185">Reference proteome</keyword>
<feature type="transmembrane region" description="Helical" evidence="1">
    <location>
        <begin position="305"/>
        <end position="326"/>
    </location>
</feature>
<evidence type="ECO:0000313" key="3">
    <source>
        <dbReference type="Proteomes" id="UP000184474"/>
    </source>
</evidence>
<feature type="transmembrane region" description="Helical" evidence="1">
    <location>
        <begin position="234"/>
        <end position="255"/>
    </location>
</feature>
<reference evidence="3" key="1">
    <citation type="submission" date="2016-11" db="EMBL/GenBank/DDBJ databases">
        <authorList>
            <person name="Varghese N."/>
            <person name="Submissions S."/>
        </authorList>
    </citation>
    <scope>NUCLEOTIDE SEQUENCE [LARGE SCALE GENOMIC DNA]</scope>
    <source>
        <strain evidence="3">DSM 26134</strain>
    </source>
</reference>
<evidence type="ECO:0000313" key="2">
    <source>
        <dbReference type="EMBL" id="SHK79679.1"/>
    </source>
</evidence>
<feature type="transmembrane region" description="Helical" evidence="1">
    <location>
        <begin position="358"/>
        <end position="379"/>
    </location>
</feature>
<evidence type="ECO:0000256" key="1">
    <source>
        <dbReference type="SAM" id="Phobius"/>
    </source>
</evidence>
<feature type="transmembrane region" description="Helical" evidence="1">
    <location>
        <begin position="275"/>
        <end position="293"/>
    </location>
</feature>
<proteinExistence type="predicted"/>
<dbReference type="PANTHER" id="PTHR34289">
    <property type="entry name" value="PROTEIN, PUTATIVE (DUF819)-RELATED"/>
    <property type="match status" value="1"/>
</dbReference>
<keyword evidence="1" id="KW-0812">Transmembrane</keyword>
<dbReference type="Pfam" id="PF05684">
    <property type="entry name" value="DUF819"/>
    <property type="match status" value="1"/>
</dbReference>
<keyword evidence="1" id="KW-1133">Transmembrane helix</keyword>
<name>A0A1M6VE00_REIAG</name>
<dbReference type="STRING" id="156994.SAMN04488028_10912"/>
<dbReference type="AlphaFoldDB" id="A0A1M6VE00"/>
<dbReference type="PANTHER" id="PTHR34289:SF8">
    <property type="entry name" value="DUF819 DOMAIN-CONTAINING PROTEIN"/>
    <property type="match status" value="1"/>
</dbReference>
<feature type="transmembrane region" description="Helical" evidence="1">
    <location>
        <begin position="391"/>
        <end position="415"/>
    </location>
</feature>
<feature type="transmembrane region" description="Helical" evidence="1">
    <location>
        <begin position="175"/>
        <end position="195"/>
    </location>
</feature>
<dbReference type="Proteomes" id="UP000184474">
    <property type="component" value="Unassembled WGS sequence"/>
</dbReference>